<dbReference type="PROSITE" id="PS00135">
    <property type="entry name" value="TRYPSIN_SER"/>
    <property type="match status" value="1"/>
</dbReference>
<keyword evidence="4" id="KW-1015">Disulfide bond</keyword>
<dbReference type="GeneID" id="102001484"/>
<dbReference type="PANTHER" id="PTHR24252:SF11">
    <property type="entry name" value="ATRIAL NATRIURETIC PEPTIDE-CONVERTING ENZYME ISOFORM X1"/>
    <property type="match status" value="1"/>
</dbReference>
<keyword evidence="2" id="KW-0378">Hydrolase</keyword>
<dbReference type="InterPro" id="IPR033116">
    <property type="entry name" value="TRYPSIN_SER"/>
</dbReference>
<dbReference type="InterPro" id="IPR001254">
    <property type="entry name" value="Trypsin_dom"/>
</dbReference>
<dbReference type="SMART" id="SM00020">
    <property type="entry name" value="Tryp_SPc"/>
    <property type="match status" value="1"/>
</dbReference>
<gene>
    <name evidence="9" type="primary">LOC102001484</name>
</gene>
<feature type="domain" description="Peptidase S1" evidence="7">
    <location>
        <begin position="71"/>
        <end position="315"/>
    </location>
</feature>
<dbReference type="CDD" id="cd00190">
    <property type="entry name" value="Tryp_SPc"/>
    <property type="match status" value="1"/>
</dbReference>
<dbReference type="Gene3D" id="2.40.10.10">
    <property type="entry name" value="Trypsin-like serine proteases"/>
    <property type="match status" value="1"/>
</dbReference>
<sequence length="377" mass="41809">MWSARAQQSGQGGYGTCLLAALLWLSLLPQHAQATQSVSSNSATNITSTQATRSTLSLSQVCGRTNFQGKIYGGQMASSERWPWQASLLFHGSHICGAVLIDKNWVAGAAHCFQRSHNPNDYKIRLGYTKLSSPTQYSRQMSVYKLIVHKDYDKYYRQGSDIVLMQLESPVEYSSHILPACVPDKNVKLPREKACWASGWGHLREDEILPLPDDLYEVELILMDNDVCKSFFPPPESSSSRKYYIYDDMVCAADFSMTKSICSGDSGGPLVCLLNGSWYLVGLTSWSAPCENPLTSPSVFARVSYFDNWIKEHKKASPDPKPHGSDPNPQGPNRPPHHPRPPGVGKPWNSNKGQGIAIKPMICTILLSSWVLLLQLS</sequence>
<keyword evidence="8" id="KW-1185">Reference proteome</keyword>
<dbReference type="PANTHER" id="PTHR24252">
    <property type="entry name" value="ACROSIN-RELATED"/>
    <property type="match status" value="1"/>
</dbReference>
<evidence type="ECO:0000256" key="5">
    <source>
        <dbReference type="SAM" id="MobiDB-lite"/>
    </source>
</evidence>
<evidence type="ECO:0000259" key="7">
    <source>
        <dbReference type="PROSITE" id="PS50240"/>
    </source>
</evidence>
<dbReference type="RefSeq" id="XP_005359964.1">
    <property type="nucleotide sequence ID" value="XM_005359907.2"/>
</dbReference>
<feature type="compositionally biased region" description="Basic and acidic residues" evidence="5">
    <location>
        <begin position="314"/>
        <end position="324"/>
    </location>
</feature>
<organism evidence="8 9">
    <name type="scientific">Microtus ochrogaster</name>
    <name type="common">Prairie vole</name>
    <dbReference type="NCBI Taxonomy" id="79684"/>
    <lineage>
        <taxon>Eukaryota</taxon>
        <taxon>Metazoa</taxon>
        <taxon>Chordata</taxon>
        <taxon>Craniata</taxon>
        <taxon>Vertebrata</taxon>
        <taxon>Euteleostomi</taxon>
        <taxon>Mammalia</taxon>
        <taxon>Eutheria</taxon>
        <taxon>Euarchontoglires</taxon>
        <taxon>Glires</taxon>
        <taxon>Rodentia</taxon>
        <taxon>Myomorpha</taxon>
        <taxon>Muroidea</taxon>
        <taxon>Cricetidae</taxon>
        <taxon>Arvicolinae</taxon>
        <taxon>Microtus</taxon>
    </lineage>
</organism>
<feature type="region of interest" description="Disordered" evidence="5">
    <location>
        <begin position="314"/>
        <end position="350"/>
    </location>
</feature>
<evidence type="ECO:0000256" key="2">
    <source>
        <dbReference type="ARBA" id="ARBA00022801"/>
    </source>
</evidence>
<accession>A0ABM0L6J5</accession>
<dbReference type="SUPFAM" id="SSF50494">
    <property type="entry name" value="Trypsin-like serine proteases"/>
    <property type="match status" value="1"/>
</dbReference>
<keyword evidence="3" id="KW-0720">Serine protease</keyword>
<dbReference type="PRINTS" id="PR00722">
    <property type="entry name" value="CHYMOTRYPSIN"/>
</dbReference>
<keyword evidence="6" id="KW-0732">Signal</keyword>
<evidence type="ECO:0000256" key="4">
    <source>
        <dbReference type="ARBA" id="ARBA00023157"/>
    </source>
</evidence>
<name>A0ABM0L6J5_MICOH</name>
<dbReference type="InterPro" id="IPR009003">
    <property type="entry name" value="Peptidase_S1_PA"/>
</dbReference>
<evidence type="ECO:0000313" key="9">
    <source>
        <dbReference type="RefSeq" id="XP_005359964.1"/>
    </source>
</evidence>
<dbReference type="PROSITE" id="PS50240">
    <property type="entry name" value="TRYPSIN_DOM"/>
    <property type="match status" value="1"/>
</dbReference>
<feature type="chain" id="PRO_5045943143" evidence="6">
    <location>
        <begin position="35"/>
        <end position="377"/>
    </location>
</feature>
<proteinExistence type="predicted"/>
<dbReference type="InterPro" id="IPR001314">
    <property type="entry name" value="Peptidase_S1A"/>
</dbReference>
<evidence type="ECO:0000313" key="8">
    <source>
        <dbReference type="Proteomes" id="UP000694915"/>
    </source>
</evidence>
<evidence type="ECO:0000256" key="1">
    <source>
        <dbReference type="ARBA" id="ARBA00022670"/>
    </source>
</evidence>
<dbReference type="Pfam" id="PF00089">
    <property type="entry name" value="Trypsin"/>
    <property type="match status" value="1"/>
</dbReference>
<keyword evidence="1" id="KW-0645">Protease</keyword>
<feature type="signal peptide" evidence="6">
    <location>
        <begin position="1"/>
        <end position="34"/>
    </location>
</feature>
<evidence type="ECO:0000256" key="3">
    <source>
        <dbReference type="ARBA" id="ARBA00022825"/>
    </source>
</evidence>
<dbReference type="InterPro" id="IPR043504">
    <property type="entry name" value="Peptidase_S1_PA_chymotrypsin"/>
</dbReference>
<reference evidence="9" key="1">
    <citation type="submission" date="2025-08" db="UniProtKB">
        <authorList>
            <consortium name="RefSeq"/>
        </authorList>
    </citation>
    <scope>IDENTIFICATION</scope>
</reference>
<dbReference type="Proteomes" id="UP000694915">
    <property type="component" value="Linkage group LG2"/>
</dbReference>
<protein>
    <submittedName>
        <fullName evidence="9">Serine protease 40-like</fullName>
    </submittedName>
</protein>
<evidence type="ECO:0000256" key="6">
    <source>
        <dbReference type="SAM" id="SignalP"/>
    </source>
</evidence>